<comment type="caution">
    <text evidence="2">The sequence shown here is derived from an EMBL/GenBank/DDBJ whole genome shotgun (WGS) entry which is preliminary data.</text>
</comment>
<accession>A0ABQ9IBL8</accession>
<organism evidence="2 3">
    <name type="scientific">Dryococelus australis</name>
    <dbReference type="NCBI Taxonomy" id="614101"/>
    <lineage>
        <taxon>Eukaryota</taxon>
        <taxon>Metazoa</taxon>
        <taxon>Ecdysozoa</taxon>
        <taxon>Arthropoda</taxon>
        <taxon>Hexapoda</taxon>
        <taxon>Insecta</taxon>
        <taxon>Pterygota</taxon>
        <taxon>Neoptera</taxon>
        <taxon>Polyneoptera</taxon>
        <taxon>Phasmatodea</taxon>
        <taxon>Verophasmatodea</taxon>
        <taxon>Anareolatae</taxon>
        <taxon>Phasmatidae</taxon>
        <taxon>Eurycanthinae</taxon>
        <taxon>Dryococelus</taxon>
    </lineage>
</organism>
<keyword evidence="3" id="KW-1185">Reference proteome</keyword>
<evidence type="ECO:0000313" key="3">
    <source>
        <dbReference type="Proteomes" id="UP001159363"/>
    </source>
</evidence>
<gene>
    <name evidence="2" type="ORF">PR048_006685</name>
</gene>
<dbReference type="CDD" id="cd05397">
    <property type="entry name" value="NT_Pol-beta-like"/>
    <property type="match status" value="1"/>
</dbReference>
<evidence type="ECO:0000313" key="2">
    <source>
        <dbReference type="EMBL" id="KAJ8894075.1"/>
    </source>
</evidence>
<reference evidence="2 3" key="1">
    <citation type="submission" date="2023-02" db="EMBL/GenBank/DDBJ databases">
        <title>LHISI_Scaffold_Assembly.</title>
        <authorList>
            <person name="Stuart O.P."/>
            <person name="Cleave R."/>
            <person name="Magrath M.J.L."/>
            <person name="Mikheyev A.S."/>
        </authorList>
    </citation>
    <scope>NUCLEOTIDE SEQUENCE [LARGE SCALE GENOMIC DNA]</scope>
    <source>
        <strain evidence="2">Daus_M_001</strain>
        <tissue evidence="2">Leg muscle</tissue>
    </source>
</reference>
<proteinExistence type="predicted"/>
<evidence type="ECO:0000256" key="1">
    <source>
        <dbReference type="SAM" id="MobiDB-lite"/>
    </source>
</evidence>
<feature type="region of interest" description="Disordered" evidence="1">
    <location>
        <begin position="192"/>
        <end position="224"/>
    </location>
</feature>
<protein>
    <submittedName>
        <fullName evidence="2">Uncharacterized protein</fullName>
    </submittedName>
</protein>
<dbReference type="EMBL" id="JARBHB010000002">
    <property type="protein sequence ID" value="KAJ8894075.1"/>
    <property type="molecule type" value="Genomic_DNA"/>
</dbReference>
<name>A0ABQ9IBL8_9NEOP</name>
<sequence>MRLKVIVRAVLSPTQSWPFWGAKGKIPGNYNRWKNIYKRKTGNFTAGGAASPFSADCRPADGQAGQHLCRPIGRGDGGGETAQVALVEGKDKRAPVFPARIRATLSPKECRAWRVEGKGSRQLQITVPCWWQQPGVIHTNLVVTLCADIFVAIAGELQWMHGENTKENILLFAIRSFFLRQFTSMCRNERARETEDLRENPTTSDIVRRDSHMRKSGSKPARTGVKTRATEILMIKLIVSSKCPKCPGGVAMKTTRIPPRRTGFDCRRDLLSFWMSETWRTRLVCRRSRAREALGSNPRGSSTWGSEVRKLESNKGDIGSCIKRVIVATALNSWRSVRIVLHNRAGDSRLLSYAESGRYKYGMSANCLPTVSKILWIGTDKTLNGYLTVGGSVVAGCLQNSEPATTGCSHYAGTATTGRVRDANLRTSSPQPSMLAYTPRSAVMESEGLAVFSIVKFFTHRAIDPISGTYYIRADAANGKEHKSYTSLGLVPCAHATHDGLTLDEGRGWPSIKFEACSKRALNVFSAVGNFSTSTEIFQFFCISEILTHRAYNSRRTKWFIIWDHFLREMDKWDFFRGAGEMGDPQENLPTNSIVRQDSRVRTSGVTQPGIEPGSPWWEANRLTAQPPRPPSAILRSKQFFQRFFGTLRRLVGKKKNFEAIKKANDLVDNMASIPGYDAYQHGGLLRPTWPPPHDFDVMADNFDLRCQMPYPKTERALCLIGYPVLRNVPYWSGCRLVNKLPEIVIISSDSLPAINAAQYSKRVRCIGNQSMVQRCRSSASVLPQAAKPQLRHWLCDCDSKKHSALFFRCKILKNPTRVNLDRPCETTLERIAHVSQWPKLDEHTTPWILVCWREITQNSHVPANRTAVRGNTETNRTGVNAMVRNLVRDLPRKIGRVLVPNLVRNLAIQRGKCHDGCNTRSAMVDLAQAFTESG</sequence>
<dbReference type="Proteomes" id="UP001159363">
    <property type="component" value="Chromosome 2"/>
</dbReference>